<dbReference type="InterPro" id="IPR003495">
    <property type="entry name" value="CobW/HypB/UreG_nucleotide-bd"/>
</dbReference>
<evidence type="ECO:0000313" key="3">
    <source>
        <dbReference type="EMBL" id="QDU00010.1"/>
    </source>
</evidence>
<dbReference type="AlphaFoldDB" id="A0A517W424"/>
<reference evidence="3 4" key="1">
    <citation type="submission" date="2019-03" db="EMBL/GenBank/DDBJ databases">
        <title>Deep-cultivation of Planctomycetes and their phenomic and genomic characterization uncovers novel biology.</title>
        <authorList>
            <person name="Wiegand S."/>
            <person name="Jogler M."/>
            <person name="Boedeker C."/>
            <person name="Pinto D."/>
            <person name="Vollmers J."/>
            <person name="Rivas-Marin E."/>
            <person name="Kohn T."/>
            <person name="Peeters S.H."/>
            <person name="Heuer A."/>
            <person name="Rast P."/>
            <person name="Oberbeckmann S."/>
            <person name="Bunk B."/>
            <person name="Jeske O."/>
            <person name="Meyerdierks A."/>
            <person name="Storesund J.E."/>
            <person name="Kallscheuer N."/>
            <person name="Luecker S."/>
            <person name="Lage O.M."/>
            <person name="Pohl T."/>
            <person name="Merkel B.J."/>
            <person name="Hornburger P."/>
            <person name="Mueller R.-W."/>
            <person name="Bruemmer F."/>
            <person name="Labrenz M."/>
            <person name="Spormann A.M."/>
            <person name="Op den Camp H."/>
            <person name="Overmann J."/>
            <person name="Amann R."/>
            <person name="Jetten M.S.M."/>
            <person name="Mascher T."/>
            <person name="Medema M.H."/>
            <person name="Devos D.P."/>
            <person name="Kaster A.-K."/>
            <person name="Ovreas L."/>
            <person name="Rohde M."/>
            <person name="Galperin M.Y."/>
            <person name="Jogler C."/>
        </authorList>
    </citation>
    <scope>NUCLEOTIDE SEQUENCE [LARGE SCALE GENOMIC DNA]</scope>
    <source>
        <strain evidence="3 4">V144</strain>
    </source>
</reference>
<comment type="function">
    <text evidence="1">Zinc chaperone that directly transfers zinc cofactor to target proteins, thereby activating them. Zinc is transferred from the CXCC motif in the GTPase domain to the zinc binding site in target proteins in a process requiring GTP hydrolysis.</text>
</comment>
<dbReference type="SMART" id="SM00833">
    <property type="entry name" value="CobW_C"/>
    <property type="match status" value="1"/>
</dbReference>
<dbReference type="InterPro" id="IPR027417">
    <property type="entry name" value="P-loop_NTPase"/>
</dbReference>
<dbReference type="InterPro" id="IPR051927">
    <property type="entry name" value="Zn_Chap_cDPG_Synth"/>
</dbReference>
<accession>A0A517W424</accession>
<dbReference type="Pfam" id="PF07683">
    <property type="entry name" value="CobW_C"/>
    <property type="match status" value="1"/>
</dbReference>
<dbReference type="Proteomes" id="UP000318704">
    <property type="component" value="Chromosome"/>
</dbReference>
<dbReference type="PANTHER" id="PTHR43603">
    <property type="entry name" value="COBW DOMAIN-CONTAINING PROTEIN DDB_G0274527"/>
    <property type="match status" value="1"/>
</dbReference>
<evidence type="ECO:0000256" key="1">
    <source>
        <dbReference type="ARBA" id="ARBA00045658"/>
    </source>
</evidence>
<gene>
    <name evidence="3" type="primary">yciC_4</name>
    <name evidence="3" type="ORF">V144x_55230</name>
</gene>
<organism evidence="3 4">
    <name type="scientific">Gimesia aquarii</name>
    <dbReference type="NCBI Taxonomy" id="2527964"/>
    <lineage>
        <taxon>Bacteria</taxon>
        <taxon>Pseudomonadati</taxon>
        <taxon>Planctomycetota</taxon>
        <taxon>Planctomycetia</taxon>
        <taxon>Planctomycetales</taxon>
        <taxon>Planctomycetaceae</taxon>
        <taxon>Gimesia</taxon>
    </lineage>
</organism>
<proteinExistence type="predicted"/>
<name>A0A517W424_9PLAN</name>
<protein>
    <submittedName>
        <fullName evidence="3">Metal chaperone YciC</fullName>
    </submittedName>
</protein>
<evidence type="ECO:0000259" key="2">
    <source>
        <dbReference type="SMART" id="SM00833"/>
    </source>
</evidence>
<dbReference type="PANTHER" id="PTHR43603:SF1">
    <property type="entry name" value="ZINC-REGULATED GTPASE METALLOPROTEIN ACTIVATOR 1"/>
    <property type="match status" value="1"/>
</dbReference>
<dbReference type="RefSeq" id="WP_144989997.1">
    <property type="nucleotide sequence ID" value="NZ_CP037920.1"/>
</dbReference>
<dbReference type="Gene3D" id="3.40.50.300">
    <property type="entry name" value="P-loop containing nucleotide triphosphate hydrolases"/>
    <property type="match status" value="1"/>
</dbReference>
<feature type="domain" description="CobW C-terminal" evidence="2">
    <location>
        <begin position="259"/>
        <end position="379"/>
    </location>
</feature>
<dbReference type="InterPro" id="IPR011629">
    <property type="entry name" value="CobW-like_C"/>
</dbReference>
<evidence type="ECO:0000313" key="4">
    <source>
        <dbReference type="Proteomes" id="UP000318704"/>
    </source>
</evidence>
<dbReference type="Pfam" id="PF02492">
    <property type="entry name" value="cobW"/>
    <property type="match status" value="1"/>
</dbReference>
<dbReference type="KEGG" id="gaw:V144x_55230"/>
<sequence length="407" mass="46564">MKEKASIDPTTKIPVLIINGFLGSGKTTLLTSLLVQSFKRDLSVGVVVNDMSELDVDGLLVAQREFFEKDACNFESIHSHVLSSNQGINKLRHALERMVSNSALELLIIETSGSCHPMPLIEFFSTQPQFKLTGVLTLVDSAMIDQDYDCGQQLVPIMQRNLKNQQRDTTNLLVEQIMFCSHLMLTKVDRIAESKINTIARSIHELNPLVPVVSVPWGNLPLDNVLAMTEYDYHRVAQLIKELKPTLELECQDDRPYNLATRVIKDDRPFHPQRLWDACNQHLGQNIYRSKGFFYLASRDNLSLLWNQAAGGINLELIGYWRAAVLEEEDNRFDEMELEALRKRLAKETGRFGDRHCHLTVIGDKAQVDWFAESLKRCFLDEDEIEHWRSGGSFPDPWPENYARLEH</sequence>
<dbReference type="SUPFAM" id="SSF52540">
    <property type="entry name" value="P-loop containing nucleoside triphosphate hydrolases"/>
    <property type="match status" value="1"/>
</dbReference>
<dbReference type="EMBL" id="CP037920">
    <property type="protein sequence ID" value="QDU00010.1"/>
    <property type="molecule type" value="Genomic_DNA"/>
</dbReference>